<dbReference type="HOGENOM" id="CLU_3018173_0_0_1"/>
<dbReference type="Gramene" id="EOY32704">
    <property type="protein sequence ID" value="EOY32704"/>
    <property type="gene ID" value="TCM_040730"/>
</dbReference>
<protein>
    <submittedName>
        <fullName evidence="1">Uncharacterized protein</fullName>
    </submittedName>
</protein>
<sequence length="56" mass="6538">MVQCSPQLTVLLPVLPPVQRGSIFLIYPCHRYSNHTRYQEVHTFVIIEELLKNVSE</sequence>
<name>A0A061GZA7_THECC</name>
<gene>
    <name evidence="1" type="ORF">TCM_040730</name>
</gene>
<dbReference type="EMBL" id="CM001887">
    <property type="protein sequence ID" value="EOY32704.1"/>
    <property type="molecule type" value="Genomic_DNA"/>
</dbReference>
<evidence type="ECO:0000313" key="1">
    <source>
        <dbReference type="EMBL" id="EOY32704.1"/>
    </source>
</evidence>
<evidence type="ECO:0000313" key="2">
    <source>
        <dbReference type="Proteomes" id="UP000026915"/>
    </source>
</evidence>
<keyword evidence="2" id="KW-1185">Reference proteome</keyword>
<accession>A0A061GZA7</accession>
<reference evidence="1 2" key="1">
    <citation type="journal article" date="2013" name="Genome Biol.">
        <title>The genome sequence of the most widely cultivated cacao type and its use to identify candidate genes regulating pod color.</title>
        <authorList>
            <person name="Motamayor J.C."/>
            <person name="Mockaitis K."/>
            <person name="Schmutz J."/>
            <person name="Haiminen N."/>
            <person name="Iii D.L."/>
            <person name="Cornejo O."/>
            <person name="Findley S.D."/>
            <person name="Zheng P."/>
            <person name="Utro F."/>
            <person name="Royaert S."/>
            <person name="Saski C."/>
            <person name="Jenkins J."/>
            <person name="Podicheti R."/>
            <person name="Zhao M."/>
            <person name="Scheffler B.E."/>
            <person name="Stack J.C."/>
            <person name="Feltus F.A."/>
            <person name="Mustiga G.M."/>
            <person name="Amores F."/>
            <person name="Phillips W."/>
            <person name="Marelli J.P."/>
            <person name="May G.D."/>
            <person name="Shapiro H."/>
            <person name="Ma J."/>
            <person name="Bustamante C.D."/>
            <person name="Schnell R.J."/>
            <person name="Main D."/>
            <person name="Gilbert D."/>
            <person name="Parida L."/>
            <person name="Kuhn D.N."/>
        </authorList>
    </citation>
    <scope>NUCLEOTIDE SEQUENCE [LARGE SCALE GENOMIC DNA]</scope>
    <source>
        <strain evidence="2">cv. Matina 1-6</strain>
    </source>
</reference>
<proteinExistence type="predicted"/>
<organism evidence="1 2">
    <name type="scientific">Theobroma cacao</name>
    <name type="common">Cacao</name>
    <name type="synonym">Cocoa</name>
    <dbReference type="NCBI Taxonomy" id="3641"/>
    <lineage>
        <taxon>Eukaryota</taxon>
        <taxon>Viridiplantae</taxon>
        <taxon>Streptophyta</taxon>
        <taxon>Embryophyta</taxon>
        <taxon>Tracheophyta</taxon>
        <taxon>Spermatophyta</taxon>
        <taxon>Magnoliopsida</taxon>
        <taxon>eudicotyledons</taxon>
        <taxon>Gunneridae</taxon>
        <taxon>Pentapetalae</taxon>
        <taxon>rosids</taxon>
        <taxon>malvids</taxon>
        <taxon>Malvales</taxon>
        <taxon>Malvaceae</taxon>
        <taxon>Byttnerioideae</taxon>
        <taxon>Theobroma</taxon>
    </lineage>
</organism>
<dbReference type="Proteomes" id="UP000026915">
    <property type="component" value="Chromosome 9"/>
</dbReference>
<dbReference type="InParanoid" id="A0A061GZA7"/>
<dbReference type="AlphaFoldDB" id="A0A061GZA7"/>